<evidence type="ECO:0000313" key="3">
    <source>
        <dbReference type="EMBL" id="KAF3230838.1"/>
    </source>
</evidence>
<dbReference type="Proteomes" id="UP000479691">
    <property type="component" value="Unassembled WGS sequence"/>
</dbReference>
<reference evidence="4 5" key="1">
    <citation type="submission" date="2019-06" db="EMBL/GenBank/DDBJ databases">
        <authorList>
            <person name="Palmer J.M."/>
        </authorList>
    </citation>
    <scope>NUCLEOTIDE SEQUENCE [LARGE SCALE GENOMIC DNA]</scope>
    <source>
        <strain evidence="3 5">TWF191</strain>
        <strain evidence="2 4">TWF788</strain>
    </source>
</reference>
<sequence>MPLEAGTLQGYDQLIAISQEAIQAQLEVLYDTEIDPPLQNGPKYLINHEMHFHEQKISSKTKKMITLKKGIDAYICCPRVELGGISVTDETDKYRVAVIRFKFRAAEEWEISDEEARQGKQRNSIFIYEDKDEDDEGNEISIYPEVNINDWEISWEAQIDKKNVQNVFAEIIQPAQNPNSNIAVPKKLQQGLEAVRAENFQVSTIFCAMQSARLIKSFKVVDQNGNKPRSVLNADGKEVDVKFMIGELENMLVRKFVHDDQVAGPTPDNPFVLGYTVSQKVPDLAAVNPAAAKAGIPTPAYFVPKSFRCNLSPSNQYSAGTFNYGILTHRALQPPDFSYSGVPRVIEDGVDGAGRFKENVFTRMKTKAISGAADGGLFFCQDIFVNHWIASSVAPLFYLSPDAIARQAADAVEKGYKHLNLKGQMNFSDGKAITRSIERGKSYTMTNTLRSGRKIIAANAANDPTESIKMEYDTKVKVEYDNLYALRDDDEDIKRRLSFTIGSYSHLKLKFYRRLALQGHVKDFLESIPGAVEAVIEGDFNRKVGGKNGYNDDQWEEAYDFDLYINAKYTMNIGTSAQNRGSFTIENLVEHHEDGNNNLKAYNYGPPSTEAPGVYRTKKFYNWAEVFEEAFDDEKGNLDTIGNDMVKGGHAKLEGALNDLVKSLGTTVILPAGEVFMFKGFSTDENGNVFTTLSYDTPLGGQVQTHSNQSIATSWQVPKKPTPKK</sequence>
<name>A0A6G1MAI0_ORBOL</name>
<evidence type="ECO:0000313" key="5">
    <source>
        <dbReference type="Proteomes" id="UP000483672"/>
    </source>
</evidence>
<dbReference type="AlphaFoldDB" id="A0A6G1MAI0"/>
<evidence type="ECO:0000256" key="1">
    <source>
        <dbReference type="SAM" id="MobiDB-lite"/>
    </source>
</evidence>
<feature type="region of interest" description="Disordered" evidence="1">
    <location>
        <begin position="704"/>
        <end position="725"/>
    </location>
</feature>
<feature type="compositionally biased region" description="Polar residues" evidence="1">
    <location>
        <begin position="704"/>
        <end position="716"/>
    </location>
</feature>
<gene>
    <name evidence="3" type="ORF">TWF191_008679</name>
    <name evidence="2" type="ORF">TWF788_008907</name>
</gene>
<evidence type="ECO:0000313" key="2">
    <source>
        <dbReference type="EMBL" id="KAF3173534.1"/>
    </source>
</evidence>
<dbReference type="EMBL" id="JAABOE010000059">
    <property type="protein sequence ID" value="KAF3173534.1"/>
    <property type="molecule type" value="Genomic_DNA"/>
</dbReference>
<dbReference type="Proteomes" id="UP000483672">
    <property type="component" value="Unassembled WGS sequence"/>
</dbReference>
<organism evidence="2 4">
    <name type="scientific">Orbilia oligospora</name>
    <name type="common">Nematode-trapping fungus</name>
    <name type="synonym">Arthrobotrys oligospora</name>
    <dbReference type="NCBI Taxonomy" id="2813651"/>
    <lineage>
        <taxon>Eukaryota</taxon>
        <taxon>Fungi</taxon>
        <taxon>Dikarya</taxon>
        <taxon>Ascomycota</taxon>
        <taxon>Pezizomycotina</taxon>
        <taxon>Orbiliomycetes</taxon>
        <taxon>Orbiliales</taxon>
        <taxon>Orbiliaceae</taxon>
        <taxon>Orbilia</taxon>
    </lineage>
</organism>
<evidence type="ECO:0000313" key="4">
    <source>
        <dbReference type="Proteomes" id="UP000479691"/>
    </source>
</evidence>
<accession>A0A6G1MAI0</accession>
<dbReference type="EMBL" id="WIPF01000006">
    <property type="protein sequence ID" value="KAF3230838.1"/>
    <property type="molecule type" value="Genomic_DNA"/>
</dbReference>
<comment type="caution">
    <text evidence="2">The sequence shown here is derived from an EMBL/GenBank/DDBJ whole genome shotgun (WGS) entry which is preliminary data.</text>
</comment>
<proteinExistence type="predicted"/>
<protein>
    <submittedName>
        <fullName evidence="2">Uncharacterized protein</fullName>
    </submittedName>
</protein>